<organism evidence="2 3">
    <name type="scientific">Eubacterium limosum</name>
    <dbReference type="NCBI Taxonomy" id="1736"/>
    <lineage>
        <taxon>Bacteria</taxon>
        <taxon>Bacillati</taxon>
        <taxon>Bacillota</taxon>
        <taxon>Clostridia</taxon>
        <taxon>Eubacteriales</taxon>
        <taxon>Eubacteriaceae</taxon>
        <taxon>Eubacterium</taxon>
    </lineage>
</organism>
<keyword evidence="1" id="KW-0812">Transmembrane</keyword>
<sequence>MTTKNPQNIQNLFFYFTLSKIHLFFCKFTSAFYLSHFFKKTKNQTETAWFFILKIAHFFIWAVWAALILTAGIFSPMLTRAAPF</sequence>
<evidence type="ECO:0000313" key="3">
    <source>
        <dbReference type="Proteomes" id="UP000192391"/>
    </source>
</evidence>
<keyword evidence="1" id="KW-0472">Membrane</keyword>
<proteinExistence type="predicted"/>
<dbReference type="AlphaFoldDB" id="A0AAC9QVB8"/>
<reference evidence="3" key="1">
    <citation type="journal article" date="2017" name="Sci. Rep.">
        <title>Determination of the Genome and Primary Transcriptome of Syngas Fermenting Eubacterium limosum ATCC 8486.</title>
        <authorList>
            <person name="Song Y."/>
            <person name="Shin J."/>
            <person name="Jeong Y."/>
            <person name="Jin S."/>
            <person name="Lee J.K."/>
            <person name="Kim D.R."/>
            <person name="Kim S.C."/>
            <person name="Cho S."/>
            <person name="Cho B.K."/>
        </authorList>
    </citation>
    <scope>NUCLEOTIDE SEQUENCE [LARGE SCALE GENOMIC DNA]</scope>
    <source>
        <strain evidence="3">ATCC 8486</strain>
    </source>
</reference>
<protein>
    <submittedName>
        <fullName evidence="2">Uncharacterized protein</fullName>
    </submittedName>
</protein>
<name>A0AAC9QVB8_EUBLI</name>
<feature type="transmembrane region" description="Helical" evidence="1">
    <location>
        <begin position="12"/>
        <end position="35"/>
    </location>
</feature>
<keyword evidence="1" id="KW-1133">Transmembrane helix</keyword>
<dbReference type="Proteomes" id="UP000192391">
    <property type="component" value="Chromosome"/>
</dbReference>
<gene>
    <name evidence="2" type="ORF">B2M23_12350</name>
</gene>
<dbReference type="EMBL" id="CP019962">
    <property type="protein sequence ID" value="ARD66293.1"/>
    <property type="molecule type" value="Genomic_DNA"/>
</dbReference>
<evidence type="ECO:0000256" key="1">
    <source>
        <dbReference type="SAM" id="Phobius"/>
    </source>
</evidence>
<feature type="transmembrane region" description="Helical" evidence="1">
    <location>
        <begin position="47"/>
        <end position="74"/>
    </location>
</feature>
<evidence type="ECO:0000313" key="2">
    <source>
        <dbReference type="EMBL" id="ARD66293.1"/>
    </source>
</evidence>
<dbReference type="KEGG" id="elim:B2M23_12350"/>
<accession>A0AAC9QVB8</accession>